<keyword evidence="4 6" id="KW-1133">Transmembrane helix</keyword>
<evidence type="ECO:0000313" key="7">
    <source>
        <dbReference type="EMBL" id="GJE01547.1"/>
    </source>
</evidence>
<dbReference type="PIRSF" id="PIRSF006324">
    <property type="entry name" value="LeuE"/>
    <property type="match status" value="1"/>
</dbReference>
<gene>
    <name evidence="7" type="primary">rhtB_3</name>
    <name evidence="7" type="ORF">GMJLKIPL_3480</name>
</gene>
<keyword evidence="5 6" id="KW-0472">Membrane</keyword>
<evidence type="ECO:0000256" key="6">
    <source>
        <dbReference type="SAM" id="Phobius"/>
    </source>
</evidence>
<feature type="transmembrane region" description="Helical" evidence="6">
    <location>
        <begin position="120"/>
        <end position="144"/>
    </location>
</feature>
<comment type="caution">
    <text evidence="7">The sequence shown here is derived from an EMBL/GenBank/DDBJ whole genome shotgun (WGS) entry which is preliminary data.</text>
</comment>
<keyword evidence="2" id="KW-1003">Cell membrane</keyword>
<accession>A0ABQ4SEP6</accession>
<dbReference type="InterPro" id="IPR001123">
    <property type="entry name" value="LeuE-type"/>
</dbReference>
<sequence length="215" mass="22689">MSPPFSFMPDAPTLLAYVLAGFVLFITPGPDMSLTLARTIGGGRRAGIATVIGTGLGTLVHTLAAAFGISALIAASATAFTVLKVVGALYLAWLAIDAIRHGSALTVRAERVRTGLWRTVWMGFGVNLTNPKVVLFFITFLPQFVHADAPNPTGQLAFLGVTFVAMNLPLGVLLVLGAERITGALQARPRVLRAIDWLFAGLFGAFAARILTTAR</sequence>
<evidence type="ECO:0000256" key="3">
    <source>
        <dbReference type="ARBA" id="ARBA00022692"/>
    </source>
</evidence>
<evidence type="ECO:0000256" key="4">
    <source>
        <dbReference type="ARBA" id="ARBA00022989"/>
    </source>
</evidence>
<protein>
    <submittedName>
        <fullName evidence="7">Homoserine/homoserine lactone efflux protein</fullName>
    </submittedName>
</protein>
<name>A0ABQ4SEP6_9HYPH</name>
<reference evidence="7" key="2">
    <citation type="submission" date="2021-08" db="EMBL/GenBank/DDBJ databases">
        <authorList>
            <person name="Tani A."/>
            <person name="Ola A."/>
            <person name="Ogura Y."/>
            <person name="Katsura K."/>
            <person name="Hayashi T."/>
        </authorList>
    </citation>
    <scope>NUCLEOTIDE SEQUENCE</scope>
    <source>
        <strain evidence="7">DSM 17168</strain>
    </source>
</reference>
<dbReference type="PANTHER" id="PTHR30086:SF20">
    <property type="entry name" value="ARGININE EXPORTER PROTEIN ARGO-RELATED"/>
    <property type="match status" value="1"/>
</dbReference>
<feature type="transmembrane region" description="Helical" evidence="6">
    <location>
        <begin position="46"/>
        <end position="73"/>
    </location>
</feature>
<organism evidence="7 8">
    <name type="scientific">Methylobacterium isbiliense</name>
    <dbReference type="NCBI Taxonomy" id="315478"/>
    <lineage>
        <taxon>Bacteria</taxon>
        <taxon>Pseudomonadati</taxon>
        <taxon>Pseudomonadota</taxon>
        <taxon>Alphaproteobacteria</taxon>
        <taxon>Hyphomicrobiales</taxon>
        <taxon>Methylobacteriaceae</taxon>
        <taxon>Methylobacterium</taxon>
    </lineage>
</organism>
<dbReference type="RefSeq" id="WP_238236517.1">
    <property type="nucleotide sequence ID" value="NZ_BPQQ01000040.1"/>
</dbReference>
<proteinExistence type="predicted"/>
<feature type="transmembrane region" description="Helical" evidence="6">
    <location>
        <begin position="156"/>
        <end position="178"/>
    </location>
</feature>
<evidence type="ECO:0000256" key="2">
    <source>
        <dbReference type="ARBA" id="ARBA00022475"/>
    </source>
</evidence>
<reference evidence="7" key="1">
    <citation type="journal article" date="2021" name="Front. Microbiol.">
        <title>Comprehensive Comparative Genomics and Phenotyping of Methylobacterium Species.</title>
        <authorList>
            <person name="Alessa O."/>
            <person name="Ogura Y."/>
            <person name="Fujitani Y."/>
            <person name="Takami H."/>
            <person name="Hayashi T."/>
            <person name="Sahin N."/>
            <person name="Tani A."/>
        </authorList>
    </citation>
    <scope>NUCLEOTIDE SEQUENCE</scope>
    <source>
        <strain evidence="7">DSM 17168</strain>
    </source>
</reference>
<evidence type="ECO:0000313" key="8">
    <source>
        <dbReference type="Proteomes" id="UP001055153"/>
    </source>
</evidence>
<keyword evidence="3 6" id="KW-0812">Transmembrane</keyword>
<keyword evidence="8" id="KW-1185">Reference proteome</keyword>
<feature type="transmembrane region" description="Helical" evidence="6">
    <location>
        <begin position="14"/>
        <end position="34"/>
    </location>
</feature>
<feature type="transmembrane region" description="Helical" evidence="6">
    <location>
        <begin position="190"/>
        <end position="211"/>
    </location>
</feature>
<feature type="transmembrane region" description="Helical" evidence="6">
    <location>
        <begin position="79"/>
        <end position="99"/>
    </location>
</feature>
<dbReference type="EMBL" id="BPQQ01000040">
    <property type="protein sequence ID" value="GJE01547.1"/>
    <property type="molecule type" value="Genomic_DNA"/>
</dbReference>
<dbReference type="Pfam" id="PF01810">
    <property type="entry name" value="LysE"/>
    <property type="match status" value="1"/>
</dbReference>
<comment type="subcellular location">
    <subcellularLocation>
        <location evidence="1">Cell membrane</location>
        <topology evidence="1">Multi-pass membrane protein</topology>
    </subcellularLocation>
</comment>
<evidence type="ECO:0000256" key="1">
    <source>
        <dbReference type="ARBA" id="ARBA00004651"/>
    </source>
</evidence>
<dbReference type="PANTHER" id="PTHR30086">
    <property type="entry name" value="ARGININE EXPORTER PROTEIN ARGO"/>
    <property type="match status" value="1"/>
</dbReference>
<evidence type="ECO:0000256" key="5">
    <source>
        <dbReference type="ARBA" id="ARBA00023136"/>
    </source>
</evidence>
<dbReference type="Proteomes" id="UP001055153">
    <property type="component" value="Unassembled WGS sequence"/>
</dbReference>